<name>A0ABM7C5A4_9FLAO</name>
<gene>
    <name evidence="1" type="ORF">EIB71_00080</name>
</gene>
<sequence length="202" mass="24115">MKKFIFVFKFILILILLKSCYARPKYRLVSSYTDSFFLDKSKKYLFIKNNLHTNNINFIKKIDNDFREMIGENLHYEYSPLEFDINQAVRVTNYFVNLLKEAYSNDYDYVILLRFIRKPTNTNDIDQKAITITEKNIVTTREYHAIIQVIDLKEEKIIYSKEAISNYKKAFSTGVTTSQMKQLEDTYLKVFNDFSKKDNSIY</sequence>
<dbReference type="RefSeq" id="WP_124756834.1">
    <property type="nucleotide sequence ID" value="NZ_CBCRWA010000005.1"/>
</dbReference>
<accession>A0ABM7C5A4</accession>
<organism evidence="1 2">
    <name type="scientific">Kaistella daneshvariae</name>
    <dbReference type="NCBI Taxonomy" id="2487074"/>
    <lineage>
        <taxon>Bacteria</taxon>
        <taxon>Pseudomonadati</taxon>
        <taxon>Bacteroidota</taxon>
        <taxon>Flavobacteriia</taxon>
        <taxon>Flavobacteriales</taxon>
        <taxon>Weeksellaceae</taxon>
        <taxon>Chryseobacterium group</taxon>
        <taxon>Kaistella</taxon>
    </lineage>
</organism>
<evidence type="ECO:0000313" key="1">
    <source>
        <dbReference type="EMBL" id="AZI66171.1"/>
    </source>
</evidence>
<reference evidence="1 2" key="1">
    <citation type="submission" date="2018-11" db="EMBL/GenBank/DDBJ databases">
        <title>Proposal to divide the Flavobacteriaceae and reorganize its genera based on Amino Acid Identity values calculated from whole genome sequences.</title>
        <authorList>
            <person name="Nicholson A.C."/>
            <person name="Gulvik C.A."/>
            <person name="Whitney A.M."/>
            <person name="Humrighouse B.W."/>
            <person name="Bell M."/>
            <person name="Holmes B."/>
            <person name="Steigerwalt A.G."/>
            <person name="Villarma A."/>
            <person name="Sheth M."/>
            <person name="Batra D."/>
            <person name="Pryor J."/>
            <person name="Bernardet J.-F."/>
            <person name="Hugo C."/>
            <person name="Kampfer P."/>
            <person name="Newman J.D."/>
            <person name="McQuiston J.R."/>
        </authorList>
    </citation>
    <scope>NUCLEOTIDE SEQUENCE [LARGE SCALE GENOMIC DNA]</scope>
    <source>
        <strain evidence="1 2">H3001</strain>
    </source>
</reference>
<protein>
    <recommendedName>
        <fullName evidence="3">DUF4136 domain-containing protein</fullName>
    </recommendedName>
</protein>
<dbReference type="Proteomes" id="UP000274483">
    <property type="component" value="Chromosome"/>
</dbReference>
<keyword evidence="2" id="KW-1185">Reference proteome</keyword>
<dbReference type="EMBL" id="CP034158">
    <property type="protein sequence ID" value="AZI66171.1"/>
    <property type="molecule type" value="Genomic_DNA"/>
</dbReference>
<proteinExistence type="predicted"/>
<evidence type="ECO:0008006" key="3">
    <source>
        <dbReference type="Google" id="ProtNLM"/>
    </source>
</evidence>
<evidence type="ECO:0000313" key="2">
    <source>
        <dbReference type="Proteomes" id="UP000274483"/>
    </source>
</evidence>